<evidence type="ECO:0000256" key="1">
    <source>
        <dbReference type="SAM" id="Phobius"/>
    </source>
</evidence>
<name>A0A939HNC3_9PROT</name>
<comment type="caution">
    <text evidence="3">The sequence shown here is derived from an EMBL/GenBank/DDBJ whole genome shotgun (WGS) entry which is preliminary data.</text>
</comment>
<dbReference type="Proteomes" id="UP000664073">
    <property type="component" value="Unassembled WGS sequence"/>
</dbReference>
<keyword evidence="1" id="KW-0812">Transmembrane</keyword>
<dbReference type="PANTHER" id="PTHR33371:SF4">
    <property type="entry name" value="INTERMEMBRANE PHOSPHOLIPID TRANSPORT SYSTEM BINDING PROTEIN MLAD"/>
    <property type="match status" value="1"/>
</dbReference>
<evidence type="ECO:0000313" key="3">
    <source>
        <dbReference type="EMBL" id="MBO1324124.1"/>
    </source>
</evidence>
<protein>
    <submittedName>
        <fullName evidence="3">MCE family protein</fullName>
    </submittedName>
</protein>
<dbReference type="EMBL" id="JAFVMH010000001">
    <property type="protein sequence ID" value="MBO1324124.1"/>
    <property type="molecule type" value="Genomic_DNA"/>
</dbReference>
<feature type="transmembrane region" description="Helical" evidence="1">
    <location>
        <begin position="7"/>
        <end position="28"/>
    </location>
</feature>
<keyword evidence="1" id="KW-1133">Transmembrane helix</keyword>
<dbReference type="InterPro" id="IPR003399">
    <property type="entry name" value="Mce/MlaD"/>
</dbReference>
<sequence>MGKQGQIGASIFSMLVLFGTAVFMLYAYKTQKTPGTASYELSARFVSATGLARGADVDMAGVRVGRVSSVTLDTQTQMAIVRFRVDTALRLPRDSLLSIGSATLSSDSALMIEPGSATEFAAPGTLLTHTTEPTSLEQQVSNYIFGVSTLEQ</sequence>
<evidence type="ECO:0000259" key="2">
    <source>
        <dbReference type="Pfam" id="PF02470"/>
    </source>
</evidence>
<organism evidence="3 4">
    <name type="scientific">Acetobacter garciniae</name>
    <dbReference type="NCBI Taxonomy" id="2817435"/>
    <lineage>
        <taxon>Bacteria</taxon>
        <taxon>Pseudomonadati</taxon>
        <taxon>Pseudomonadota</taxon>
        <taxon>Alphaproteobacteria</taxon>
        <taxon>Acetobacterales</taxon>
        <taxon>Acetobacteraceae</taxon>
        <taxon>Acetobacter</taxon>
    </lineage>
</organism>
<dbReference type="RefSeq" id="WP_207844777.1">
    <property type="nucleotide sequence ID" value="NZ_JAFVMH010000001.1"/>
</dbReference>
<accession>A0A939HNC3</accession>
<evidence type="ECO:0000313" key="4">
    <source>
        <dbReference type="Proteomes" id="UP000664073"/>
    </source>
</evidence>
<gene>
    <name evidence="3" type="ORF">J2D77_02995</name>
</gene>
<feature type="domain" description="Mce/MlaD" evidence="2">
    <location>
        <begin position="38"/>
        <end position="115"/>
    </location>
</feature>
<proteinExistence type="predicted"/>
<dbReference type="Pfam" id="PF02470">
    <property type="entry name" value="MlaD"/>
    <property type="match status" value="1"/>
</dbReference>
<dbReference type="InterPro" id="IPR052336">
    <property type="entry name" value="MlaD_Phospholipid_Transporter"/>
</dbReference>
<keyword evidence="1" id="KW-0472">Membrane</keyword>
<dbReference type="AlphaFoldDB" id="A0A939HNC3"/>
<dbReference type="PANTHER" id="PTHR33371">
    <property type="entry name" value="INTERMEMBRANE PHOSPHOLIPID TRANSPORT SYSTEM BINDING PROTEIN MLAD-RELATED"/>
    <property type="match status" value="1"/>
</dbReference>
<keyword evidence="4" id="KW-1185">Reference proteome</keyword>
<reference evidence="3" key="1">
    <citation type="submission" date="2021-03" db="EMBL/GenBank/DDBJ databases">
        <title>The complete genome sequence of Acetobacter sp. TBRC 12339.</title>
        <authorList>
            <person name="Charoenyingcharoen P."/>
            <person name="Yukphan P."/>
        </authorList>
    </citation>
    <scope>NUCLEOTIDE SEQUENCE</scope>
    <source>
        <strain evidence="3">TBRC 12339</strain>
    </source>
</reference>